<dbReference type="EMBL" id="JXTB01000277">
    <property type="protein sequence ID" value="PON48451.1"/>
    <property type="molecule type" value="Genomic_DNA"/>
</dbReference>
<protein>
    <submittedName>
        <fullName evidence="1">Uncharacterized protein</fullName>
    </submittedName>
</protein>
<evidence type="ECO:0000313" key="1">
    <source>
        <dbReference type="EMBL" id="PON48451.1"/>
    </source>
</evidence>
<name>A0A2P5BI22_PARAD</name>
<dbReference type="Proteomes" id="UP000237105">
    <property type="component" value="Unassembled WGS sequence"/>
</dbReference>
<organism evidence="1 2">
    <name type="scientific">Parasponia andersonii</name>
    <name type="common">Sponia andersonii</name>
    <dbReference type="NCBI Taxonomy" id="3476"/>
    <lineage>
        <taxon>Eukaryota</taxon>
        <taxon>Viridiplantae</taxon>
        <taxon>Streptophyta</taxon>
        <taxon>Embryophyta</taxon>
        <taxon>Tracheophyta</taxon>
        <taxon>Spermatophyta</taxon>
        <taxon>Magnoliopsida</taxon>
        <taxon>eudicotyledons</taxon>
        <taxon>Gunneridae</taxon>
        <taxon>Pentapetalae</taxon>
        <taxon>rosids</taxon>
        <taxon>fabids</taxon>
        <taxon>Rosales</taxon>
        <taxon>Cannabaceae</taxon>
        <taxon>Parasponia</taxon>
    </lineage>
</organism>
<proteinExistence type="predicted"/>
<reference evidence="2" key="1">
    <citation type="submission" date="2016-06" db="EMBL/GenBank/DDBJ databases">
        <title>Parallel loss of symbiosis genes in relatives of nitrogen-fixing non-legume Parasponia.</title>
        <authorList>
            <person name="Van Velzen R."/>
            <person name="Holmer R."/>
            <person name="Bu F."/>
            <person name="Rutten L."/>
            <person name="Van Zeijl A."/>
            <person name="Liu W."/>
            <person name="Santuari L."/>
            <person name="Cao Q."/>
            <person name="Sharma T."/>
            <person name="Shen D."/>
            <person name="Roswanjaya Y."/>
            <person name="Wardhani T."/>
            <person name="Kalhor M.S."/>
            <person name="Jansen J."/>
            <person name="Van den Hoogen J."/>
            <person name="Gungor B."/>
            <person name="Hartog M."/>
            <person name="Hontelez J."/>
            <person name="Verver J."/>
            <person name="Yang W.-C."/>
            <person name="Schijlen E."/>
            <person name="Repin R."/>
            <person name="Schilthuizen M."/>
            <person name="Schranz E."/>
            <person name="Heidstra R."/>
            <person name="Miyata K."/>
            <person name="Fedorova E."/>
            <person name="Kohlen W."/>
            <person name="Bisseling T."/>
            <person name="Smit S."/>
            <person name="Geurts R."/>
        </authorList>
    </citation>
    <scope>NUCLEOTIDE SEQUENCE [LARGE SCALE GENOMIC DNA]</scope>
    <source>
        <strain evidence="2">cv. WU1-14</strain>
    </source>
</reference>
<gene>
    <name evidence="1" type="ORF">PanWU01x14_237400</name>
</gene>
<keyword evidence="2" id="KW-1185">Reference proteome</keyword>
<sequence>RQNTKYTFSYNSYIPLLVTQPQPAILNASTSSFSLLGSRSPLANSPASPQAQLATQPRRQARRLAHWPFSVACSLLHFVSRPLSSSLSARPRPRPSSLSSVSDSLASSLLTCPLTSSLTSPTVLFDHQLGLSRSRALCLDVSLCETQTQLTELSFSLAHSFIVKVLSVSRTVSVVFSLAKSSLGDSDSRFPLFTHLDRIINIQNRGIYLLL</sequence>
<accession>A0A2P5BI22</accession>
<feature type="non-terminal residue" evidence="1">
    <location>
        <position position="1"/>
    </location>
</feature>
<dbReference type="AlphaFoldDB" id="A0A2P5BI22"/>
<comment type="caution">
    <text evidence="1">The sequence shown here is derived from an EMBL/GenBank/DDBJ whole genome shotgun (WGS) entry which is preliminary data.</text>
</comment>
<evidence type="ECO:0000313" key="2">
    <source>
        <dbReference type="Proteomes" id="UP000237105"/>
    </source>
</evidence>